<dbReference type="STRING" id="679926.Mpet_0329"/>
<dbReference type="GeneID" id="9742772"/>
<keyword evidence="5" id="KW-1185">Reference proteome</keyword>
<name>E1RFV1_METP4</name>
<protein>
    <submittedName>
        <fullName evidence="4">TPR repeat-containing protein</fullName>
    </submittedName>
</protein>
<gene>
    <name evidence="4" type="ordered locus">Mpet_0329</name>
</gene>
<evidence type="ECO:0000256" key="1">
    <source>
        <dbReference type="ARBA" id="ARBA00022737"/>
    </source>
</evidence>
<evidence type="ECO:0000256" key="3">
    <source>
        <dbReference type="PROSITE-ProRule" id="PRU00339"/>
    </source>
</evidence>
<dbReference type="Proteomes" id="UP000006565">
    <property type="component" value="Chromosome"/>
</dbReference>
<organism evidence="4 5">
    <name type="scientific">Methanolacinia petrolearia (strain DSM 11571 / OCM 486 / SEBR 4847)</name>
    <name type="common">Methanoplanus petrolearius</name>
    <dbReference type="NCBI Taxonomy" id="679926"/>
    <lineage>
        <taxon>Archaea</taxon>
        <taxon>Methanobacteriati</taxon>
        <taxon>Methanobacteriota</taxon>
        <taxon>Stenosarchaea group</taxon>
        <taxon>Methanomicrobia</taxon>
        <taxon>Methanomicrobiales</taxon>
        <taxon>Methanomicrobiaceae</taxon>
        <taxon>Methanolacinia</taxon>
    </lineage>
</organism>
<feature type="repeat" description="TPR" evidence="3">
    <location>
        <begin position="5"/>
        <end position="38"/>
    </location>
</feature>
<evidence type="ECO:0000313" key="4">
    <source>
        <dbReference type="EMBL" id="ADN35103.1"/>
    </source>
</evidence>
<accession>E1RFV1</accession>
<evidence type="ECO:0000313" key="5">
    <source>
        <dbReference type="Proteomes" id="UP000006565"/>
    </source>
</evidence>
<dbReference type="EMBL" id="CP002117">
    <property type="protein sequence ID" value="ADN35103.1"/>
    <property type="molecule type" value="Genomic_DNA"/>
</dbReference>
<dbReference type="PANTHER" id="PTHR44943">
    <property type="entry name" value="CELLULOSE SYNTHASE OPERON PROTEIN C"/>
    <property type="match status" value="1"/>
</dbReference>
<dbReference type="PANTHER" id="PTHR44943:SF8">
    <property type="entry name" value="TPR REPEAT-CONTAINING PROTEIN MJ0263"/>
    <property type="match status" value="1"/>
</dbReference>
<proteinExistence type="predicted"/>
<dbReference type="OrthoDB" id="117365at2157"/>
<dbReference type="AlphaFoldDB" id="E1RFV1"/>
<dbReference type="PROSITE" id="PS50005">
    <property type="entry name" value="TPR"/>
    <property type="match status" value="2"/>
</dbReference>
<evidence type="ECO:0000256" key="2">
    <source>
        <dbReference type="ARBA" id="ARBA00022803"/>
    </source>
</evidence>
<dbReference type="SUPFAM" id="SSF48452">
    <property type="entry name" value="TPR-like"/>
    <property type="match status" value="1"/>
</dbReference>
<keyword evidence="1" id="KW-0677">Repeat</keyword>
<dbReference type="HOGENOM" id="CLU_003728_14_2_2"/>
<dbReference type="InterPro" id="IPR019734">
    <property type="entry name" value="TPR_rpt"/>
</dbReference>
<reference evidence="4 5" key="1">
    <citation type="journal article" date="2010" name="Stand. Genomic Sci.">
        <title>Complete genome sequence of Methanoplanus petrolearius type strain (SEBR 4847).</title>
        <authorList>
            <person name="Brambilla E."/>
            <person name="Djao O.D."/>
            <person name="Daligault H."/>
            <person name="Lapidus A."/>
            <person name="Lucas S."/>
            <person name="Hammon N."/>
            <person name="Nolan M."/>
            <person name="Tice H."/>
            <person name="Cheng J.F."/>
            <person name="Han C."/>
            <person name="Tapia R."/>
            <person name="Goodwin L."/>
            <person name="Pitluck S."/>
            <person name="Liolios K."/>
            <person name="Ivanova N."/>
            <person name="Mavromatis K."/>
            <person name="Mikhailova N."/>
            <person name="Pati A."/>
            <person name="Chen A."/>
            <person name="Palaniappan K."/>
            <person name="Land M."/>
            <person name="Hauser L."/>
            <person name="Chang Y.J."/>
            <person name="Jeffries C.D."/>
            <person name="Rohde M."/>
            <person name="Spring S."/>
            <person name="Sikorski J."/>
            <person name="Goker M."/>
            <person name="Woyke T."/>
            <person name="Bristow J."/>
            <person name="Eisen J.A."/>
            <person name="Markowitz V."/>
            <person name="Hugenholtz P."/>
            <person name="Kyrpides N.C."/>
            <person name="Klenk H.P."/>
        </authorList>
    </citation>
    <scope>NUCLEOTIDE SEQUENCE [LARGE SCALE GENOMIC DNA]</scope>
    <source>
        <strain evidence="5">DSM 11571 / OCM 486 / SEBR 4847</strain>
    </source>
</reference>
<keyword evidence="2 3" id="KW-0802">TPR repeat</keyword>
<dbReference type="KEGG" id="mpi:Mpet_0329"/>
<sequence>MKVGVRYWYNKGIALLEAELPEKAVECLDRALQEDPENDTIIFKKGIALFYSERLEEAAGIFDEALRKNPENYSALNNKGMILLRLNRIDEAENCFRSAKEISRKSGCVDLNFSLIKKIHIGER</sequence>
<dbReference type="InterPro" id="IPR051685">
    <property type="entry name" value="Ycf3/AcsC/BcsC/TPR_MFPF"/>
</dbReference>
<dbReference type="Pfam" id="PF13432">
    <property type="entry name" value="TPR_16"/>
    <property type="match status" value="1"/>
</dbReference>
<dbReference type="Gene3D" id="1.25.40.10">
    <property type="entry name" value="Tetratricopeptide repeat domain"/>
    <property type="match status" value="1"/>
</dbReference>
<dbReference type="Pfam" id="PF00515">
    <property type="entry name" value="TPR_1"/>
    <property type="match status" value="1"/>
</dbReference>
<dbReference type="RefSeq" id="WP_013328282.1">
    <property type="nucleotide sequence ID" value="NC_014507.1"/>
</dbReference>
<feature type="repeat" description="TPR" evidence="3">
    <location>
        <begin position="39"/>
        <end position="72"/>
    </location>
</feature>
<dbReference type="SMART" id="SM00028">
    <property type="entry name" value="TPR"/>
    <property type="match status" value="3"/>
</dbReference>
<dbReference type="eggNOG" id="arCOG03032">
    <property type="taxonomic scope" value="Archaea"/>
</dbReference>
<dbReference type="InterPro" id="IPR011990">
    <property type="entry name" value="TPR-like_helical_dom_sf"/>
</dbReference>